<dbReference type="OMA" id="THRISCC"/>
<dbReference type="GO" id="GO:0045109">
    <property type="term" value="P:intermediate filament organization"/>
    <property type="evidence" value="ECO:0007669"/>
    <property type="project" value="TreeGrafter"/>
</dbReference>
<evidence type="ECO:0000313" key="2">
    <source>
        <dbReference type="Ensembl" id="ENSVKKP00000023896.1"/>
    </source>
</evidence>
<dbReference type="GO" id="GO:0031424">
    <property type="term" value="P:keratinization"/>
    <property type="evidence" value="ECO:0007669"/>
    <property type="project" value="TreeGrafter"/>
</dbReference>
<name>A0A8D2Q6U9_VARKO</name>
<dbReference type="GO" id="GO:0045095">
    <property type="term" value="C:keratin filament"/>
    <property type="evidence" value="ECO:0007669"/>
    <property type="project" value="TreeGrafter"/>
</dbReference>
<protein>
    <submittedName>
        <fullName evidence="2">Uncharacterized protein</fullName>
    </submittedName>
</protein>
<accession>A0A8D2Q6U9</accession>
<reference evidence="2" key="1">
    <citation type="submission" date="2025-08" db="UniProtKB">
        <authorList>
            <consortium name="Ensembl"/>
        </authorList>
    </citation>
    <scope>IDENTIFICATION</scope>
</reference>
<dbReference type="PANTHER" id="PTHR45616">
    <property type="entry name" value="GATA-TYPE DOMAIN-CONTAINING PROTEIN"/>
    <property type="match status" value="1"/>
</dbReference>
<keyword evidence="3" id="KW-1185">Reference proteome</keyword>
<dbReference type="GO" id="GO:0005615">
    <property type="term" value="C:extracellular space"/>
    <property type="evidence" value="ECO:0007669"/>
    <property type="project" value="TreeGrafter"/>
</dbReference>
<dbReference type="Proteomes" id="UP000694545">
    <property type="component" value="Unplaced"/>
</dbReference>
<dbReference type="GO" id="GO:0030280">
    <property type="term" value="F:structural constituent of skin epidermis"/>
    <property type="evidence" value="ECO:0007669"/>
    <property type="project" value="TreeGrafter"/>
</dbReference>
<organism evidence="2 3">
    <name type="scientific">Varanus komodoensis</name>
    <name type="common">Komodo dragon</name>
    <dbReference type="NCBI Taxonomy" id="61221"/>
    <lineage>
        <taxon>Eukaryota</taxon>
        <taxon>Metazoa</taxon>
        <taxon>Chordata</taxon>
        <taxon>Craniata</taxon>
        <taxon>Vertebrata</taxon>
        <taxon>Euteleostomi</taxon>
        <taxon>Lepidosauria</taxon>
        <taxon>Squamata</taxon>
        <taxon>Bifurcata</taxon>
        <taxon>Unidentata</taxon>
        <taxon>Episquamata</taxon>
        <taxon>Toxicofera</taxon>
        <taxon>Anguimorpha</taxon>
        <taxon>Paleoanguimorpha</taxon>
        <taxon>Varanoidea</taxon>
        <taxon>Varanidae</taxon>
        <taxon>Varanus</taxon>
    </lineage>
</organism>
<dbReference type="SUPFAM" id="SSF64593">
    <property type="entry name" value="Intermediate filament protein, coiled coil region"/>
    <property type="match status" value="1"/>
</dbReference>
<evidence type="ECO:0000313" key="3">
    <source>
        <dbReference type="Proteomes" id="UP000694545"/>
    </source>
</evidence>
<proteinExistence type="predicted"/>
<evidence type="ECO:0000256" key="1">
    <source>
        <dbReference type="ARBA" id="ARBA00022744"/>
    </source>
</evidence>
<dbReference type="AlphaFoldDB" id="A0A8D2Q6U9"/>
<dbReference type="PANTHER" id="PTHR45616:SF21">
    <property type="entry name" value="KERATIN, TYPE II CYTOSKELETAL 7"/>
    <property type="match status" value="1"/>
</dbReference>
<dbReference type="Ensembl" id="ENSVKKT00000024482.1">
    <property type="protein sequence ID" value="ENSVKKP00000023896.1"/>
    <property type="gene ID" value="ENSVKKG00000015786.1"/>
</dbReference>
<keyword evidence="1" id="KW-0416">Keratin</keyword>
<reference evidence="2" key="2">
    <citation type="submission" date="2025-09" db="UniProtKB">
        <authorList>
            <consortium name="Ensembl"/>
        </authorList>
    </citation>
    <scope>IDENTIFICATION</scope>
</reference>
<sequence>MGQQFVTGANNRRSFASASTVGGGGAARVGGAPISQPGGTTRMYGGCNTSRSFHNFGRTHRISCCPDQLRRHYRYIDVDRGSVAGYSALPGTFAFGSHAARHWGDGLHETSINKHLLEPLHLGIDPHDQQRKAREKEQMKDLNNQFAGFIDKLRFWIDAQESKSPGGSG</sequence>